<dbReference type="Proteomes" id="UP000094236">
    <property type="component" value="Unassembled WGS sequence"/>
</dbReference>
<feature type="compositionally biased region" description="Acidic residues" evidence="4">
    <location>
        <begin position="465"/>
        <end position="477"/>
    </location>
</feature>
<dbReference type="GO" id="GO:0006364">
    <property type="term" value="P:rRNA processing"/>
    <property type="evidence" value="ECO:0007669"/>
    <property type="project" value="EnsemblFungi"/>
</dbReference>
<dbReference type="GO" id="GO:0051082">
    <property type="term" value="F:unfolded protein binding"/>
    <property type="evidence" value="ECO:0007669"/>
    <property type="project" value="EnsemblFungi"/>
</dbReference>
<dbReference type="PANTHER" id="PTHR45639">
    <property type="entry name" value="HSC70CB, ISOFORM G-RELATED"/>
    <property type="match status" value="1"/>
</dbReference>
<dbReference type="GO" id="GO:0005634">
    <property type="term" value="C:nucleus"/>
    <property type="evidence" value="ECO:0007669"/>
    <property type="project" value="TreeGrafter"/>
</dbReference>
<evidence type="ECO:0000256" key="1">
    <source>
        <dbReference type="ARBA" id="ARBA00007381"/>
    </source>
</evidence>
<comment type="similarity">
    <text evidence="1">Belongs to the heat shock protein 70 family.</text>
</comment>
<dbReference type="AlphaFoldDB" id="A0A1E4TSL7"/>
<dbReference type="FunFam" id="3.90.640.10:FF:000010">
    <property type="entry name" value="heat shock 70 kDa protein 14"/>
    <property type="match status" value="1"/>
</dbReference>
<dbReference type="EMBL" id="KV454015">
    <property type="protein sequence ID" value="ODV94763.1"/>
    <property type="molecule type" value="Genomic_DNA"/>
</dbReference>
<dbReference type="STRING" id="669874.A0A1E4TSL7"/>
<dbReference type="Gene3D" id="3.30.30.30">
    <property type="match status" value="1"/>
</dbReference>
<dbReference type="GO" id="GO:0006452">
    <property type="term" value="P:translational frameshifting"/>
    <property type="evidence" value="ECO:0007669"/>
    <property type="project" value="EnsemblFungi"/>
</dbReference>
<dbReference type="GO" id="GO:0005524">
    <property type="term" value="F:ATP binding"/>
    <property type="evidence" value="ECO:0007669"/>
    <property type="project" value="UniProtKB-KW"/>
</dbReference>
<dbReference type="SUPFAM" id="SSF53067">
    <property type="entry name" value="Actin-like ATPase domain"/>
    <property type="match status" value="2"/>
</dbReference>
<keyword evidence="2" id="KW-0547">Nucleotide-binding</keyword>
<accession>A0A1E4TSL7</accession>
<evidence type="ECO:0000313" key="5">
    <source>
        <dbReference type="EMBL" id="ODV94763.1"/>
    </source>
</evidence>
<name>A0A1E4TSL7_PACTA</name>
<evidence type="ECO:0000256" key="2">
    <source>
        <dbReference type="ARBA" id="ARBA00022741"/>
    </source>
</evidence>
<dbReference type="InterPro" id="IPR013126">
    <property type="entry name" value="Hsp_70_fam"/>
</dbReference>
<keyword evidence="6" id="KW-1185">Reference proteome</keyword>
<dbReference type="Gene3D" id="3.90.640.10">
    <property type="entry name" value="Actin, Chain A, domain 4"/>
    <property type="match status" value="1"/>
</dbReference>
<dbReference type="InterPro" id="IPR029047">
    <property type="entry name" value="HSP70_peptide-bd_sf"/>
</dbReference>
<dbReference type="GO" id="GO:0005829">
    <property type="term" value="C:cytosol"/>
    <property type="evidence" value="ECO:0007669"/>
    <property type="project" value="TreeGrafter"/>
</dbReference>
<dbReference type="Gene3D" id="3.30.420.40">
    <property type="match status" value="2"/>
</dbReference>
<feature type="compositionally biased region" description="Basic and acidic residues" evidence="4">
    <location>
        <begin position="453"/>
        <end position="464"/>
    </location>
</feature>
<sequence length="530" mass="57487">MSAVIGIAFGNTSSSIAVANVDGKVDVIANPDGDRAISSTLSYVGEDEYHGNQALSQLVRNPDSTIINFRDFVGLSYSEIDAETSNHSALPIDINGQIGYQINDKKITIDEVVKRNLKQVKLAAEDYIGKPIEGVVLTVPTNFTDAQNSSLKKISNDAGLKVLQLISEPSAALLAHLSADEERFQKDKLYVVADFGGIRSDAAVIAVRSGILTVLATAHDLGLGGEKLDDALAEFFAKEFEKKYKSNPRNNRKAMAKLKAACIITKKTLSNVQSSTISIDSLSDGYDFHSTINRLRYELVTRDVLSKMAAFTEIVVKKAGLETIDIDEVLLAGGVSHTPKLASNIQFLFPESTVVIAPSLDTKVIDPSELLCRGAALQASMIETFDDSEIEEAFKPHIVNTQHIQKPIGVRSVDGSFIEILPKETAYPIRKTVLLKGKGDVLIEVYEGDRTVKETTIEPEKQSGDEDDEEEYSDEEPETIREVVYVPGEKLADLALKGANGEVEVILDINKDGKLTVSGRSGDVTVKGSI</sequence>
<protein>
    <submittedName>
        <fullName evidence="5">Uncharacterized protein</fullName>
    </submittedName>
</protein>
<dbReference type="Pfam" id="PF00012">
    <property type="entry name" value="HSP70"/>
    <property type="match status" value="1"/>
</dbReference>
<dbReference type="SUPFAM" id="SSF100920">
    <property type="entry name" value="Heat shock protein 70kD (HSP70), peptide-binding domain"/>
    <property type="match status" value="1"/>
</dbReference>
<dbReference type="GO" id="GO:0140662">
    <property type="term" value="F:ATP-dependent protein folding chaperone"/>
    <property type="evidence" value="ECO:0007669"/>
    <property type="project" value="InterPro"/>
</dbReference>
<gene>
    <name evidence="5" type="ORF">PACTADRAFT_17447</name>
</gene>
<dbReference type="PANTHER" id="PTHR45639:SF32">
    <property type="entry name" value="HEAT SHOCK PROTEIN PDR13"/>
    <property type="match status" value="1"/>
</dbReference>
<keyword evidence="3" id="KW-0067">ATP-binding</keyword>
<proteinExistence type="inferred from homology"/>
<evidence type="ECO:0000313" key="6">
    <source>
        <dbReference type="Proteomes" id="UP000094236"/>
    </source>
</evidence>
<reference evidence="6" key="1">
    <citation type="submission" date="2016-05" db="EMBL/GenBank/DDBJ databases">
        <title>Comparative genomics of biotechnologically important yeasts.</title>
        <authorList>
            <consortium name="DOE Joint Genome Institute"/>
            <person name="Riley R."/>
            <person name="Haridas S."/>
            <person name="Wolfe K.H."/>
            <person name="Lopes M.R."/>
            <person name="Hittinger C.T."/>
            <person name="Goker M."/>
            <person name="Salamov A."/>
            <person name="Wisecaver J."/>
            <person name="Long T.M."/>
            <person name="Aerts A.L."/>
            <person name="Barry K."/>
            <person name="Choi C."/>
            <person name="Clum A."/>
            <person name="Coughlan A.Y."/>
            <person name="Deshpande S."/>
            <person name="Douglass A.P."/>
            <person name="Hanson S.J."/>
            <person name="Klenk H.-P."/>
            <person name="Labutti K."/>
            <person name="Lapidus A."/>
            <person name="Lindquist E."/>
            <person name="Lipzen A."/>
            <person name="Meier-Kolthoff J.P."/>
            <person name="Ohm R.A."/>
            <person name="Otillar R.P."/>
            <person name="Pangilinan J."/>
            <person name="Peng Y."/>
            <person name="Rokas A."/>
            <person name="Rosa C.A."/>
            <person name="Scheuner C."/>
            <person name="Sibirny A.A."/>
            <person name="Slot J.C."/>
            <person name="Stielow J.B."/>
            <person name="Sun H."/>
            <person name="Kurtzman C.P."/>
            <person name="Blackwell M."/>
            <person name="Grigoriev I.V."/>
            <person name="Jeffries T.W."/>
        </authorList>
    </citation>
    <scope>NUCLEOTIDE SEQUENCE [LARGE SCALE GENOMIC DNA]</scope>
    <source>
        <strain evidence="6">NRRL Y-2460</strain>
    </source>
</reference>
<evidence type="ECO:0000256" key="3">
    <source>
        <dbReference type="ARBA" id="ARBA00022840"/>
    </source>
</evidence>
<evidence type="ECO:0000256" key="4">
    <source>
        <dbReference type="SAM" id="MobiDB-lite"/>
    </source>
</evidence>
<organism evidence="5 6">
    <name type="scientific">Pachysolen tannophilus NRRL Y-2460</name>
    <dbReference type="NCBI Taxonomy" id="669874"/>
    <lineage>
        <taxon>Eukaryota</taxon>
        <taxon>Fungi</taxon>
        <taxon>Dikarya</taxon>
        <taxon>Ascomycota</taxon>
        <taxon>Saccharomycotina</taxon>
        <taxon>Pichiomycetes</taxon>
        <taxon>Pachysolenaceae</taxon>
        <taxon>Pachysolen</taxon>
    </lineage>
</organism>
<dbReference type="OrthoDB" id="29851at2759"/>
<dbReference type="GO" id="GO:0051083">
    <property type="term" value="P:'de novo' cotranslational protein folding"/>
    <property type="evidence" value="ECO:0007669"/>
    <property type="project" value="EnsemblFungi"/>
</dbReference>
<dbReference type="GO" id="GO:0002181">
    <property type="term" value="P:cytoplasmic translation"/>
    <property type="evidence" value="ECO:0007669"/>
    <property type="project" value="EnsemblFungi"/>
</dbReference>
<dbReference type="GO" id="GO:0101031">
    <property type="term" value="C:protein folding chaperone complex"/>
    <property type="evidence" value="ECO:0007669"/>
    <property type="project" value="EnsemblFungi"/>
</dbReference>
<dbReference type="Gene3D" id="2.60.34.10">
    <property type="entry name" value="Substrate Binding Domain Of DNAk, Chain A, domain 1"/>
    <property type="match status" value="1"/>
</dbReference>
<dbReference type="GO" id="GO:0006450">
    <property type="term" value="P:regulation of translational fidelity"/>
    <property type="evidence" value="ECO:0007669"/>
    <property type="project" value="EnsemblFungi"/>
</dbReference>
<dbReference type="InterPro" id="IPR043129">
    <property type="entry name" value="ATPase_NBD"/>
</dbReference>
<dbReference type="PRINTS" id="PR00301">
    <property type="entry name" value="HEATSHOCK70"/>
</dbReference>
<feature type="region of interest" description="Disordered" evidence="4">
    <location>
        <begin position="453"/>
        <end position="480"/>
    </location>
</feature>